<feature type="domain" description="NmrA-like" evidence="1">
    <location>
        <begin position="2"/>
        <end position="239"/>
    </location>
</feature>
<keyword evidence="3" id="KW-1185">Reference proteome</keyword>
<dbReference type="STRING" id="1844972.A7K91_01240"/>
<dbReference type="OrthoDB" id="152510at2"/>
<evidence type="ECO:0000313" key="2">
    <source>
        <dbReference type="EMBL" id="OBR62518.1"/>
    </source>
</evidence>
<dbReference type="PANTHER" id="PTHR47129">
    <property type="entry name" value="QUINONE OXIDOREDUCTASE 2"/>
    <property type="match status" value="1"/>
</dbReference>
<dbReference type="PANTHER" id="PTHR47129:SF1">
    <property type="entry name" value="NMRA-LIKE DOMAIN-CONTAINING PROTEIN"/>
    <property type="match status" value="1"/>
</dbReference>
<dbReference type="Proteomes" id="UP000092024">
    <property type="component" value="Unassembled WGS sequence"/>
</dbReference>
<sequence length="282" mass="29418">MTILVTGATGQLGALVVERLLELVPAEQVAVSVRNPEKAAHLKAKGIDVRQGDYSSPESLEKAFAGVERILIVSGTEAERLQQHKNAVDAAKKAGVSFIAYTSVANAPNSSLSLAADHKATEAYIQASGIPYAFLRNNWYIENEADGIKATAQGAPIVHASGAAKIGWAARRDYAHAAAAVLAGQGHENAVYELSGKLISHDELAAIVSSVSGKEVQAQNLDDAAYAKMLVGLGLPEGAAAFVTGFQTAMREGALSVESNDLEKLLGRPQQPLAEVIAALIG</sequence>
<protein>
    <submittedName>
        <fullName evidence="2">NAD(P)-dependent oxidoreductase</fullName>
    </submittedName>
</protein>
<reference evidence="2 3" key="1">
    <citation type="submission" date="2016-05" db="EMBL/GenBank/DDBJ databases">
        <title>Paenibacillus oryzae. sp. nov., isolated from the rice root.</title>
        <authorList>
            <person name="Zhang J."/>
            <person name="Zhang X."/>
        </authorList>
    </citation>
    <scope>NUCLEOTIDE SEQUENCE [LARGE SCALE GENOMIC DNA]</scope>
    <source>
        <strain evidence="2 3">1DrF-4</strain>
    </source>
</reference>
<dbReference type="SUPFAM" id="SSF51735">
    <property type="entry name" value="NAD(P)-binding Rossmann-fold domains"/>
    <property type="match status" value="1"/>
</dbReference>
<gene>
    <name evidence="2" type="ORF">A7K91_01240</name>
</gene>
<dbReference type="EMBL" id="LYPA01000080">
    <property type="protein sequence ID" value="OBR62518.1"/>
    <property type="molecule type" value="Genomic_DNA"/>
</dbReference>
<organism evidence="2 3">
    <name type="scientific">Paenibacillus oryzae</name>
    <dbReference type="NCBI Taxonomy" id="1844972"/>
    <lineage>
        <taxon>Bacteria</taxon>
        <taxon>Bacillati</taxon>
        <taxon>Bacillota</taxon>
        <taxon>Bacilli</taxon>
        <taxon>Bacillales</taxon>
        <taxon>Paenibacillaceae</taxon>
        <taxon>Paenibacillus</taxon>
    </lineage>
</organism>
<dbReference type="InterPro" id="IPR036291">
    <property type="entry name" value="NAD(P)-bd_dom_sf"/>
</dbReference>
<dbReference type="Pfam" id="PF05368">
    <property type="entry name" value="NmrA"/>
    <property type="match status" value="1"/>
</dbReference>
<dbReference type="CDD" id="cd05269">
    <property type="entry name" value="TMR_SDR_a"/>
    <property type="match status" value="1"/>
</dbReference>
<dbReference type="InterPro" id="IPR052718">
    <property type="entry name" value="NmrA-type_oxidoreductase"/>
</dbReference>
<dbReference type="Gene3D" id="3.90.25.10">
    <property type="entry name" value="UDP-galactose 4-epimerase, domain 1"/>
    <property type="match status" value="1"/>
</dbReference>
<comment type="caution">
    <text evidence="2">The sequence shown here is derived from an EMBL/GenBank/DDBJ whole genome shotgun (WGS) entry which is preliminary data.</text>
</comment>
<evidence type="ECO:0000313" key="3">
    <source>
        <dbReference type="Proteomes" id="UP000092024"/>
    </source>
</evidence>
<dbReference type="AlphaFoldDB" id="A0A1A5YAC6"/>
<dbReference type="Gene3D" id="3.40.50.720">
    <property type="entry name" value="NAD(P)-binding Rossmann-like Domain"/>
    <property type="match status" value="1"/>
</dbReference>
<proteinExistence type="predicted"/>
<dbReference type="InterPro" id="IPR008030">
    <property type="entry name" value="NmrA-like"/>
</dbReference>
<name>A0A1A5YAC6_9BACL</name>
<evidence type="ECO:0000259" key="1">
    <source>
        <dbReference type="Pfam" id="PF05368"/>
    </source>
</evidence>
<accession>A0A1A5YAC6</accession>
<dbReference type="RefSeq" id="WP_068687377.1">
    <property type="nucleotide sequence ID" value="NZ_LYPA01000080.1"/>
</dbReference>